<evidence type="ECO:0000256" key="1">
    <source>
        <dbReference type="SAM" id="MobiDB-lite"/>
    </source>
</evidence>
<keyword evidence="3" id="KW-1185">Reference proteome</keyword>
<reference evidence="3" key="2">
    <citation type="journal article" date="2013" name="Nat. Genet.">
        <title>The draft genomes of soft-shell turtle and green sea turtle yield insights into the development and evolution of the turtle-specific body plan.</title>
        <authorList>
            <person name="Wang Z."/>
            <person name="Pascual-Anaya J."/>
            <person name="Zadissa A."/>
            <person name="Li W."/>
            <person name="Niimura Y."/>
            <person name="Huang Z."/>
            <person name="Li C."/>
            <person name="White S."/>
            <person name="Xiong Z."/>
            <person name="Fang D."/>
            <person name="Wang B."/>
            <person name="Ming Y."/>
            <person name="Chen Y."/>
            <person name="Zheng Y."/>
            <person name="Kuraku S."/>
            <person name="Pignatelli M."/>
            <person name="Herrero J."/>
            <person name="Beal K."/>
            <person name="Nozawa M."/>
            <person name="Li Q."/>
            <person name="Wang J."/>
            <person name="Zhang H."/>
            <person name="Yu L."/>
            <person name="Shigenobu S."/>
            <person name="Wang J."/>
            <person name="Liu J."/>
            <person name="Flicek P."/>
            <person name="Searle S."/>
            <person name="Wang J."/>
            <person name="Kuratani S."/>
            <person name="Yin Y."/>
            <person name="Aken B."/>
            <person name="Zhang G."/>
            <person name="Irie N."/>
        </authorList>
    </citation>
    <scope>NUCLEOTIDE SEQUENCE [LARGE SCALE GENOMIC DNA]</scope>
    <source>
        <strain evidence="3">Daiwa-1</strain>
    </source>
</reference>
<feature type="region of interest" description="Disordered" evidence="1">
    <location>
        <begin position="1"/>
        <end position="24"/>
    </location>
</feature>
<reference evidence="2" key="4">
    <citation type="submission" date="2025-09" db="UniProtKB">
        <authorList>
            <consortium name="Ensembl"/>
        </authorList>
    </citation>
    <scope>IDENTIFICATION</scope>
</reference>
<dbReference type="EMBL" id="AGCU01002122">
    <property type="status" value="NOT_ANNOTATED_CDS"/>
    <property type="molecule type" value="Genomic_DNA"/>
</dbReference>
<feature type="compositionally biased region" description="Low complexity" evidence="1">
    <location>
        <begin position="83"/>
        <end position="98"/>
    </location>
</feature>
<evidence type="ECO:0000313" key="3">
    <source>
        <dbReference type="Proteomes" id="UP000007267"/>
    </source>
</evidence>
<protein>
    <submittedName>
        <fullName evidence="2">Uncharacterized protein</fullName>
    </submittedName>
</protein>
<feature type="region of interest" description="Disordered" evidence="1">
    <location>
        <begin position="266"/>
        <end position="299"/>
    </location>
</feature>
<feature type="region of interest" description="Disordered" evidence="1">
    <location>
        <begin position="65"/>
        <end position="253"/>
    </location>
</feature>
<proteinExistence type="predicted"/>
<dbReference type="Proteomes" id="UP000007267">
    <property type="component" value="Unassembled WGS sequence"/>
</dbReference>
<dbReference type="STRING" id="13735.ENSPSIP00000001444"/>
<feature type="compositionally biased region" description="Pro residues" evidence="1">
    <location>
        <begin position="198"/>
        <end position="208"/>
    </location>
</feature>
<reference evidence="2" key="3">
    <citation type="submission" date="2025-08" db="UniProtKB">
        <authorList>
            <consortium name="Ensembl"/>
        </authorList>
    </citation>
    <scope>IDENTIFICATION</scope>
</reference>
<dbReference type="HOGENOM" id="CLU_803032_0_0_1"/>
<dbReference type="OMA" id="PPARCAW"/>
<feature type="compositionally biased region" description="Pro residues" evidence="1">
    <location>
        <begin position="128"/>
        <end position="138"/>
    </location>
</feature>
<accession>K7F084</accession>
<feature type="compositionally biased region" description="Pro residues" evidence="1">
    <location>
        <begin position="268"/>
        <end position="278"/>
    </location>
</feature>
<evidence type="ECO:0000313" key="2">
    <source>
        <dbReference type="Ensembl" id="ENSPSIP00000001444.1"/>
    </source>
</evidence>
<name>K7F084_PELSI</name>
<sequence length="346" mass="36539">MAPPARCAWTCPRPRSTRYPPGTPPAGLPRALCLYLPKVSVYQVPRDPPCATPPARCAWTCPRSRSTRYRGTPPAGPPPRGVPGPAQGLGLPGTAGPPLRDPPGPSLRDPPRAVCLDLPKVSVYQVPRDPPAGSPPPARCAWTCPRPRSTRDPPGTPPARCAWTCPRSRSTRYRGTPLRDPPPPRGAPGPAQGLGLPGTPPGPPPRGVPGPAQGLGLPGTAGPPCGIPPPRAVRLDLPKASVYPGPPRDPPRAVCLDLPKVSVYQVPRDPPAGSPPPARCAWTCPRPRSTRDPPGTPPARCAWTCPRSRSTRYPLVPNLLPAPPFSRSVSVELLKAPVPRRYSLVP</sequence>
<organism evidence="2 3">
    <name type="scientific">Pelodiscus sinensis</name>
    <name type="common">Chinese softshell turtle</name>
    <name type="synonym">Trionyx sinensis</name>
    <dbReference type="NCBI Taxonomy" id="13735"/>
    <lineage>
        <taxon>Eukaryota</taxon>
        <taxon>Metazoa</taxon>
        <taxon>Chordata</taxon>
        <taxon>Craniata</taxon>
        <taxon>Vertebrata</taxon>
        <taxon>Euteleostomi</taxon>
        <taxon>Archelosauria</taxon>
        <taxon>Testudinata</taxon>
        <taxon>Testudines</taxon>
        <taxon>Cryptodira</taxon>
        <taxon>Trionychia</taxon>
        <taxon>Trionychidae</taxon>
        <taxon>Pelodiscus</taxon>
    </lineage>
</organism>
<dbReference type="Ensembl" id="ENSPSIT00000001448.1">
    <property type="protein sequence ID" value="ENSPSIP00000001444.1"/>
    <property type="gene ID" value="ENSPSIG00000001448.1"/>
</dbReference>
<reference evidence="3" key="1">
    <citation type="submission" date="2011-10" db="EMBL/GenBank/DDBJ databases">
        <authorList>
            <consortium name="Soft-shell Turtle Genome Consortium"/>
        </authorList>
    </citation>
    <scope>NUCLEOTIDE SEQUENCE [LARGE SCALE GENOMIC DNA]</scope>
    <source>
        <strain evidence="3">Daiwa-1</strain>
    </source>
</reference>